<comment type="subcellular location">
    <subcellularLocation>
        <location evidence="1">Cell membrane</location>
        <topology evidence="1">Multi-pass membrane protein</topology>
    </subcellularLocation>
</comment>
<organism evidence="12 13">
    <name type="scientific">Octopus sinensis</name>
    <name type="common">East Asian common octopus</name>
    <dbReference type="NCBI Taxonomy" id="2607531"/>
    <lineage>
        <taxon>Eukaryota</taxon>
        <taxon>Metazoa</taxon>
        <taxon>Spiralia</taxon>
        <taxon>Lophotrochozoa</taxon>
        <taxon>Mollusca</taxon>
        <taxon>Cephalopoda</taxon>
        <taxon>Coleoidea</taxon>
        <taxon>Octopodiformes</taxon>
        <taxon>Octopoda</taxon>
        <taxon>Incirrata</taxon>
        <taxon>Octopodidae</taxon>
        <taxon>Octopus</taxon>
    </lineage>
</organism>
<evidence type="ECO:0000256" key="1">
    <source>
        <dbReference type="ARBA" id="ARBA00004651"/>
    </source>
</evidence>
<keyword evidence="9" id="KW-0472">Membrane</keyword>
<evidence type="ECO:0000256" key="2">
    <source>
        <dbReference type="ARBA" id="ARBA00006434"/>
    </source>
</evidence>
<evidence type="ECO:0000256" key="9">
    <source>
        <dbReference type="ARBA" id="ARBA00023136"/>
    </source>
</evidence>
<keyword evidence="10" id="KW-0739">Sodium transport</keyword>
<dbReference type="Pfam" id="PF00474">
    <property type="entry name" value="SSF"/>
    <property type="match status" value="1"/>
</dbReference>
<keyword evidence="3" id="KW-0813">Transport</keyword>
<proteinExistence type="inferred from homology"/>
<sequence>MAGSNVFTWPDYLLFASAIIISLSIGIYQMLKRRKESDLTASELLVADRKMNIFPVSLSMTASLVSGIFILGVPQDVIIYGGVYYLTGLSYFLNYAFCAHCVVPVFYRLRLCSGFQYLELRFHKYIRRIASLTFVLQTIFYMSVVIYAPAITISQTTGIPTSVAIALAGIICTLYTAIGGLRAVIWTDVFQIIVMIASLIVTVVIGIQNAGGTSEVSRLISEGDRWPYFDFDPDPRLLYSFWSCVVGSTFSGMASFSFQQMIIQRFVSLPTKKAAIASVYIAMPVSLLILTLLCVTGLIIYANYADCDPIHTIMTYNKILPHFITQALGKYSGLPGLFVSCIFCGALSTISSGINSLAAVTYYDFVDPLYLKVRKEAIGGKTSGKITIAIALIFGSIAVLFSYVIHHLSPNILHTTLIILNTISGPITGMFVLGLFVPWANTKGTLVGFSAAVIMTLWLGIGNSVTNNKLRVHHLPNNSTNVTECTPIPPVDRSLFKNRSGWDGFYSISYLWYAFIAVVIVLILGNVVSLITGGTTSKKKKYTIWKYKKIPIPPRSA</sequence>
<dbReference type="CDD" id="cd11492">
    <property type="entry name" value="SLC5sbd_NIS-SMVT"/>
    <property type="match status" value="1"/>
</dbReference>
<keyword evidence="7" id="KW-0915">Sodium</keyword>
<dbReference type="InterPro" id="IPR038377">
    <property type="entry name" value="Na/Glc_symporter_sf"/>
</dbReference>
<dbReference type="AlphaFoldDB" id="A0A6P7T234"/>
<evidence type="ECO:0000256" key="10">
    <source>
        <dbReference type="ARBA" id="ARBA00023201"/>
    </source>
</evidence>
<evidence type="ECO:0000256" key="4">
    <source>
        <dbReference type="ARBA" id="ARBA00022475"/>
    </source>
</evidence>
<evidence type="ECO:0000256" key="11">
    <source>
        <dbReference type="RuleBase" id="RU362091"/>
    </source>
</evidence>
<dbReference type="Proteomes" id="UP000515154">
    <property type="component" value="Linkage group LG1"/>
</dbReference>
<comment type="similarity">
    <text evidence="2 11">Belongs to the sodium:solute symporter (SSF) (TC 2.A.21) family.</text>
</comment>
<accession>A0A6P7T234</accession>
<dbReference type="Gene3D" id="1.20.1730.10">
    <property type="entry name" value="Sodium/glucose cotransporter"/>
    <property type="match status" value="1"/>
</dbReference>
<keyword evidence="8" id="KW-0406">Ion transport</keyword>
<dbReference type="RefSeq" id="XP_029644749.1">
    <property type="nucleotide sequence ID" value="XM_029788889.2"/>
</dbReference>
<dbReference type="GO" id="GO:0015293">
    <property type="term" value="F:symporter activity"/>
    <property type="evidence" value="ECO:0007669"/>
    <property type="project" value="TreeGrafter"/>
</dbReference>
<dbReference type="InterPro" id="IPR051163">
    <property type="entry name" value="Sodium:Solute_Symporter_SSF"/>
</dbReference>
<dbReference type="PANTHER" id="PTHR42985:SF2">
    <property type="entry name" value="SODIUM-DEPENDENT MULTIVITAMIN TRANSPORTER"/>
    <property type="match status" value="1"/>
</dbReference>
<protein>
    <submittedName>
        <fullName evidence="13">Sodium-dependent multivitamin transporter</fullName>
    </submittedName>
</protein>
<dbReference type="NCBIfam" id="TIGR00813">
    <property type="entry name" value="sss"/>
    <property type="match status" value="1"/>
</dbReference>
<keyword evidence="5" id="KW-0812">Transmembrane</keyword>
<keyword evidence="6" id="KW-1133">Transmembrane helix</keyword>
<dbReference type="PROSITE" id="PS50283">
    <property type="entry name" value="NA_SOLUT_SYMP_3"/>
    <property type="match status" value="1"/>
</dbReference>
<dbReference type="PANTHER" id="PTHR42985">
    <property type="entry name" value="SODIUM-COUPLED MONOCARBOXYLATE TRANSPORTER"/>
    <property type="match status" value="1"/>
</dbReference>
<keyword evidence="12" id="KW-1185">Reference proteome</keyword>
<evidence type="ECO:0000256" key="6">
    <source>
        <dbReference type="ARBA" id="ARBA00022989"/>
    </source>
</evidence>
<gene>
    <name evidence="13" type="primary">LOC115218890</name>
</gene>
<evidence type="ECO:0000313" key="13">
    <source>
        <dbReference type="RefSeq" id="XP_029644749.1"/>
    </source>
</evidence>
<name>A0A6P7T234_9MOLL</name>
<evidence type="ECO:0000256" key="5">
    <source>
        <dbReference type="ARBA" id="ARBA00022692"/>
    </source>
</evidence>
<dbReference type="KEGG" id="osn:115218890"/>
<reference evidence="13" key="1">
    <citation type="submission" date="2025-08" db="UniProtKB">
        <authorList>
            <consortium name="RefSeq"/>
        </authorList>
    </citation>
    <scope>IDENTIFICATION</scope>
</reference>
<evidence type="ECO:0000313" key="12">
    <source>
        <dbReference type="Proteomes" id="UP000515154"/>
    </source>
</evidence>
<keyword evidence="4" id="KW-1003">Cell membrane</keyword>
<evidence type="ECO:0000256" key="8">
    <source>
        <dbReference type="ARBA" id="ARBA00023065"/>
    </source>
</evidence>
<evidence type="ECO:0000256" key="7">
    <source>
        <dbReference type="ARBA" id="ARBA00023053"/>
    </source>
</evidence>
<dbReference type="GO" id="GO:0006814">
    <property type="term" value="P:sodium ion transport"/>
    <property type="evidence" value="ECO:0007669"/>
    <property type="project" value="UniProtKB-KW"/>
</dbReference>
<dbReference type="InterPro" id="IPR001734">
    <property type="entry name" value="Na/solute_symporter"/>
</dbReference>
<evidence type="ECO:0000256" key="3">
    <source>
        <dbReference type="ARBA" id="ARBA00022448"/>
    </source>
</evidence>
<dbReference type="GO" id="GO:0005886">
    <property type="term" value="C:plasma membrane"/>
    <property type="evidence" value="ECO:0007669"/>
    <property type="project" value="UniProtKB-SubCell"/>
</dbReference>